<evidence type="ECO:0000256" key="7">
    <source>
        <dbReference type="ARBA" id="ARBA00022823"/>
    </source>
</evidence>
<comment type="cofactor">
    <cofactor evidence="1 10">
        <name>(R)-lipoate</name>
        <dbReference type="ChEBI" id="CHEBI:83088"/>
    </cofactor>
</comment>
<dbReference type="KEGG" id="tsv:DSM104635_01270"/>
<dbReference type="GO" id="GO:0005737">
    <property type="term" value="C:cytoplasm"/>
    <property type="evidence" value="ECO:0007669"/>
    <property type="project" value="TreeGrafter"/>
</dbReference>
<dbReference type="InterPro" id="IPR050743">
    <property type="entry name" value="2-oxoacid_DH_E2_comp"/>
</dbReference>
<keyword evidence="7 10" id="KW-0450">Lipoyl</keyword>
<dbReference type="PROSITE" id="PS51826">
    <property type="entry name" value="PSBD"/>
    <property type="match status" value="1"/>
</dbReference>
<evidence type="ECO:0000256" key="1">
    <source>
        <dbReference type="ARBA" id="ARBA00001938"/>
    </source>
</evidence>
<dbReference type="Pfam" id="PF00364">
    <property type="entry name" value="Biotin_lipoyl"/>
    <property type="match status" value="1"/>
</dbReference>
<organism evidence="14 15">
    <name type="scientific">Terricaulis silvestris</name>
    <dbReference type="NCBI Taxonomy" id="2686094"/>
    <lineage>
        <taxon>Bacteria</taxon>
        <taxon>Pseudomonadati</taxon>
        <taxon>Pseudomonadota</taxon>
        <taxon>Alphaproteobacteria</taxon>
        <taxon>Caulobacterales</taxon>
        <taxon>Caulobacteraceae</taxon>
        <taxon>Terricaulis</taxon>
    </lineage>
</organism>
<dbReference type="Pfam" id="PF00198">
    <property type="entry name" value="2-oxoacid_dh"/>
    <property type="match status" value="1"/>
</dbReference>
<comment type="pathway">
    <text evidence="3">Amino-acid degradation; L-lysine degradation via saccharopine pathway; glutaryl-CoA from L-lysine: step 6/6.</text>
</comment>
<dbReference type="SUPFAM" id="SSF51230">
    <property type="entry name" value="Single hybrid motif"/>
    <property type="match status" value="1"/>
</dbReference>
<reference evidence="15" key="1">
    <citation type="submission" date="2019-12" db="EMBL/GenBank/DDBJ databases">
        <title>Complete genome of Terracaulis silvestris 0127_4.</title>
        <authorList>
            <person name="Vieira S."/>
            <person name="Riedel T."/>
            <person name="Sproer C."/>
            <person name="Pascual J."/>
            <person name="Boedeker C."/>
            <person name="Overmann J."/>
        </authorList>
    </citation>
    <scope>NUCLEOTIDE SEQUENCE [LARGE SCALE GENOMIC DNA]</scope>
    <source>
        <strain evidence="15">0127_4</strain>
    </source>
</reference>
<dbReference type="GO" id="GO:0004149">
    <property type="term" value="F:dihydrolipoyllysine-residue succinyltransferase activity"/>
    <property type="evidence" value="ECO:0007669"/>
    <property type="project" value="UniProtKB-EC"/>
</dbReference>
<accession>A0A6I6MKF8</accession>
<evidence type="ECO:0000259" key="13">
    <source>
        <dbReference type="PROSITE" id="PS51826"/>
    </source>
</evidence>
<dbReference type="Gene3D" id="4.10.320.10">
    <property type="entry name" value="E3-binding domain"/>
    <property type="match status" value="1"/>
</dbReference>
<dbReference type="Gene3D" id="2.40.50.100">
    <property type="match status" value="1"/>
</dbReference>
<name>A0A6I6MKF8_9CAUL</name>
<comment type="function">
    <text evidence="2">E2 component of the 2-oxoglutarate dehydrogenase (OGDH) complex which catalyzes the second step in the conversion of 2-oxoglutarate to succinyl-CoA and CO(2).</text>
</comment>
<dbReference type="InterPro" id="IPR011053">
    <property type="entry name" value="Single_hybrid_motif"/>
</dbReference>
<dbReference type="PROSITE" id="PS00189">
    <property type="entry name" value="LIPOYL"/>
    <property type="match status" value="1"/>
</dbReference>
<evidence type="ECO:0000313" key="14">
    <source>
        <dbReference type="EMBL" id="QGZ94451.1"/>
    </source>
</evidence>
<evidence type="ECO:0000256" key="4">
    <source>
        <dbReference type="ARBA" id="ARBA00007317"/>
    </source>
</evidence>
<dbReference type="AlphaFoldDB" id="A0A6I6MKF8"/>
<keyword evidence="6 10" id="KW-0808">Transferase</keyword>
<dbReference type="Pfam" id="PF02817">
    <property type="entry name" value="E3_binding"/>
    <property type="match status" value="1"/>
</dbReference>
<dbReference type="GO" id="GO:0016407">
    <property type="term" value="F:acetyltransferase activity"/>
    <property type="evidence" value="ECO:0007669"/>
    <property type="project" value="TreeGrafter"/>
</dbReference>
<dbReference type="InterPro" id="IPR000089">
    <property type="entry name" value="Biotin_lipoyl"/>
</dbReference>
<dbReference type="Proteomes" id="UP000431269">
    <property type="component" value="Chromosome"/>
</dbReference>
<dbReference type="Gene3D" id="3.30.559.10">
    <property type="entry name" value="Chloramphenicol acetyltransferase-like domain"/>
    <property type="match status" value="1"/>
</dbReference>
<evidence type="ECO:0000256" key="9">
    <source>
        <dbReference type="ARBA" id="ARBA00052761"/>
    </source>
</evidence>
<comment type="subunit">
    <text evidence="5">Forms a 24-polypeptide structural core with octahedral symmetry. Part of the 2-oxoglutarate dehydrogenase (OGDH) complex composed of E1 (2-oxoglutarate dehydrogenase), E2 (dihydrolipoamide succinyltransferase) and E3 (dihydrolipoamide dehydrogenase); the complex contains multiple copies of the three enzymatic components (E1, E2 and E3).</text>
</comment>
<evidence type="ECO:0000256" key="8">
    <source>
        <dbReference type="ARBA" id="ARBA00023315"/>
    </source>
</evidence>
<dbReference type="RefSeq" id="WP_158765387.1">
    <property type="nucleotide sequence ID" value="NZ_CP047045.1"/>
</dbReference>
<keyword evidence="15" id="KW-1185">Reference proteome</keyword>
<dbReference type="EC" id="2.3.1.-" evidence="10"/>
<dbReference type="InterPro" id="IPR036625">
    <property type="entry name" value="E3-bd_dom_sf"/>
</dbReference>
<dbReference type="GO" id="GO:0031405">
    <property type="term" value="F:lipoic acid binding"/>
    <property type="evidence" value="ECO:0007669"/>
    <property type="project" value="TreeGrafter"/>
</dbReference>
<dbReference type="PANTHER" id="PTHR43178">
    <property type="entry name" value="DIHYDROLIPOAMIDE ACETYLTRANSFERASE COMPONENT OF PYRUVATE DEHYDROGENASE COMPLEX"/>
    <property type="match status" value="1"/>
</dbReference>
<evidence type="ECO:0000313" key="15">
    <source>
        <dbReference type="Proteomes" id="UP000431269"/>
    </source>
</evidence>
<evidence type="ECO:0000256" key="5">
    <source>
        <dbReference type="ARBA" id="ARBA00011666"/>
    </source>
</evidence>
<dbReference type="InterPro" id="IPR023213">
    <property type="entry name" value="CAT-like_dom_sf"/>
</dbReference>
<feature type="domain" description="Lipoyl-binding" evidence="12">
    <location>
        <begin position="3"/>
        <end position="78"/>
    </location>
</feature>
<dbReference type="InterPro" id="IPR001078">
    <property type="entry name" value="2-oxoacid_DH_actylTfrase"/>
</dbReference>
<dbReference type="EMBL" id="CP047045">
    <property type="protein sequence ID" value="QGZ94451.1"/>
    <property type="molecule type" value="Genomic_DNA"/>
</dbReference>
<evidence type="ECO:0000259" key="12">
    <source>
        <dbReference type="PROSITE" id="PS50968"/>
    </source>
</evidence>
<feature type="region of interest" description="Disordered" evidence="11">
    <location>
        <begin position="82"/>
        <end position="102"/>
    </location>
</feature>
<sequence length="454" mass="48184">MGQFVFKLPDVGEGTAEAEIVAWHVRVGDVVKEDAPLVDVMTDKATVEMTAPVSGKIVSLHGEPGDMAPVGGQIVVFETDGEEVSSPASGGAKGNGAEPKPRIRAQAGATWSEDEVKAAMQGGAPQAKAVPAAAMPGAAQKAKAPAPSQAVAKPAGRDATVREWSEAQASPAVRARARKLGLELGQVRGTGPEGRITHEDLDAVLVPAAGSRRGGSALTEKNGVEPVKIIGLRRKIAEKMQDAKRRIPHFAYVEECDLTELEELRAHLNATKRSDQPKLTLLPFLMRALVLSLPDFPQINARFDDEQGIVYRHDNVDIGIATQTDNGLIVPVVCHAEARDVWDSATEVSRLAAAVRANTATKEELSGSTITITSLGALGGIVTTPVINHPEVAIIGVNKLVERPVVKNGAIVIRKMMNLSSSFDHRVVDGYDAAAFIQRVKGMLEHPAALFIDR</sequence>
<evidence type="ECO:0000256" key="6">
    <source>
        <dbReference type="ARBA" id="ARBA00022679"/>
    </source>
</evidence>
<dbReference type="CDD" id="cd06849">
    <property type="entry name" value="lipoyl_domain"/>
    <property type="match status" value="1"/>
</dbReference>
<evidence type="ECO:0000256" key="3">
    <source>
        <dbReference type="ARBA" id="ARBA00005145"/>
    </source>
</evidence>
<comment type="similarity">
    <text evidence="4 10">Belongs to the 2-oxoacid dehydrogenase family.</text>
</comment>
<comment type="catalytic activity">
    <reaction evidence="9">
        <text>N(6)-[(R)-dihydrolipoyl]-L-lysyl-[protein] + succinyl-CoA = N(6)-[(R)-S(8)-succinyldihydrolipoyl]-L-lysyl-[protein] + CoA</text>
        <dbReference type="Rhea" id="RHEA:15213"/>
        <dbReference type="Rhea" id="RHEA-COMP:10475"/>
        <dbReference type="Rhea" id="RHEA-COMP:20092"/>
        <dbReference type="ChEBI" id="CHEBI:57287"/>
        <dbReference type="ChEBI" id="CHEBI:57292"/>
        <dbReference type="ChEBI" id="CHEBI:83100"/>
        <dbReference type="ChEBI" id="CHEBI:83120"/>
        <dbReference type="EC" id="2.3.1.61"/>
    </reaction>
</comment>
<evidence type="ECO:0000256" key="10">
    <source>
        <dbReference type="RuleBase" id="RU003423"/>
    </source>
</evidence>
<evidence type="ECO:0000256" key="11">
    <source>
        <dbReference type="SAM" id="MobiDB-lite"/>
    </source>
</evidence>
<keyword evidence="8 10" id="KW-0012">Acyltransferase</keyword>
<dbReference type="SUPFAM" id="SSF47005">
    <property type="entry name" value="Peripheral subunit-binding domain of 2-oxo acid dehydrogenase complex"/>
    <property type="match status" value="1"/>
</dbReference>
<dbReference type="PROSITE" id="PS50968">
    <property type="entry name" value="BIOTINYL_LIPOYL"/>
    <property type="match status" value="1"/>
</dbReference>
<feature type="domain" description="Peripheral subunit-binding (PSBD)" evidence="13">
    <location>
        <begin position="168"/>
        <end position="205"/>
    </location>
</feature>
<proteinExistence type="inferred from homology"/>
<gene>
    <name evidence="14" type="primary">bkdB</name>
    <name evidence="14" type="ORF">DSM104635_01270</name>
</gene>
<dbReference type="FunFam" id="3.30.559.10:FF:000007">
    <property type="entry name" value="Dihydrolipoamide acetyltransferase component of pyruvate dehydrogenase complex"/>
    <property type="match status" value="1"/>
</dbReference>
<evidence type="ECO:0000256" key="2">
    <source>
        <dbReference type="ARBA" id="ARBA00004052"/>
    </source>
</evidence>
<dbReference type="InterPro" id="IPR004167">
    <property type="entry name" value="PSBD"/>
</dbReference>
<dbReference type="PANTHER" id="PTHR43178:SF5">
    <property type="entry name" value="LIPOAMIDE ACYLTRANSFERASE COMPONENT OF BRANCHED-CHAIN ALPHA-KETO ACID DEHYDROGENASE COMPLEX, MITOCHONDRIAL"/>
    <property type="match status" value="1"/>
</dbReference>
<dbReference type="SUPFAM" id="SSF52777">
    <property type="entry name" value="CoA-dependent acyltransferases"/>
    <property type="match status" value="1"/>
</dbReference>
<dbReference type="InterPro" id="IPR003016">
    <property type="entry name" value="2-oxoA_DH_lipoyl-BS"/>
</dbReference>
<protein>
    <recommendedName>
        <fullName evidence="10">Dihydrolipoamide acetyltransferase component of pyruvate dehydrogenase complex</fullName>
        <ecNumber evidence="10">2.3.1.-</ecNumber>
    </recommendedName>
</protein>